<organism evidence="2">
    <name type="scientific">Verrucosispora sp. MS100047</name>
    <dbReference type="NCBI Taxonomy" id="1410949"/>
    <lineage>
        <taxon>Bacteria</taxon>
        <taxon>Bacillati</taxon>
        <taxon>Actinomycetota</taxon>
        <taxon>Actinomycetes</taxon>
        <taxon>Micromonosporales</taxon>
        <taxon>Micromonosporaceae</taxon>
        <taxon>Micromonospora</taxon>
    </lineage>
</organism>
<accession>A0A097CRR6</accession>
<proteinExistence type="predicted"/>
<sequence length="205" mass="22037">MQQPPITVVAVGDFGRAVAGRLVSRIAGTQVTESVPAATSPLRPIVLASWREARAIARSIDTNEAVPWWLPVILTHPQIRVGPVLGGQLPGCYDCLLGQVLATDEQPHVTRALWDLYDQDRWSGPLGYLEHHVSVAASLATMLIRQQGPASQRILRYDLLDGTVRTDAFVPVDGCPRGKRAAVAQQLPDGSGDRAGQPDRTGVVA</sequence>
<name>A0A097CRR6_9ACTN</name>
<dbReference type="NCBIfam" id="TIGR03882">
    <property type="entry name" value="cyclo_dehyd_2"/>
    <property type="match status" value="1"/>
</dbReference>
<dbReference type="AlphaFoldDB" id="A0A097CRR6"/>
<dbReference type="EMBL" id="KF826638">
    <property type="protein sequence ID" value="AIS85339.1"/>
    <property type="molecule type" value="Genomic_DNA"/>
</dbReference>
<feature type="region of interest" description="Disordered" evidence="1">
    <location>
        <begin position="183"/>
        <end position="205"/>
    </location>
</feature>
<reference evidence="2" key="1">
    <citation type="journal article" date="2016" name="Appl. Microbiol. Biotechnol.">
        <title>Anti-MRSA and anti-TB metabolites from marine-derived Verrucosispora sp. MS100047.</title>
        <authorList>
            <person name="Huang P."/>
            <person name="Xie F."/>
            <person name="Ren B."/>
            <person name="Wang Q."/>
            <person name="Wang J."/>
            <person name="Wang Q."/>
            <person name="Abdel-Mageed W.M."/>
            <person name="Liu M."/>
            <person name="Han J."/>
            <person name="Oyeleye A."/>
            <person name="Shen J."/>
            <person name="Song F."/>
            <person name="Dai H."/>
            <person name="Liu X."/>
            <person name="Zhang L."/>
        </authorList>
    </citation>
    <scope>NUCLEOTIDE SEQUENCE</scope>
    <source>
        <strain evidence="2">MS100047</strain>
    </source>
</reference>
<dbReference type="Gene3D" id="3.40.50.720">
    <property type="entry name" value="NAD(P)-binding Rossmann-like Domain"/>
    <property type="match status" value="1"/>
</dbReference>
<dbReference type="InterPro" id="IPR022291">
    <property type="entry name" value="Bacteriocin_synth_cyclodeHase"/>
</dbReference>
<evidence type="ECO:0000313" key="2">
    <source>
        <dbReference type="EMBL" id="AIS85339.1"/>
    </source>
</evidence>
<gene>
    <name evidence="2" type="ORF">VASRM7_101</name>
</gene>
<protein>
    <submittedName>
        <fullName evidence="2">Uncharacterized protein</fullName>
    </submittedName>
</protein>
<evidence type="ECO:0000256" key="1">
    <source>
        <dbReference type="SAM" id="MobiDB-lite"/>
    </source>
</evidence>